<organism evidence="2 3">
    <name type="scientific">Plakobranchus ocellatus</name>
    <dbReference type="NCBI Taxonomy" id="259542"/>
    <lineage>
        <taxon>Eukaryota</taxon>
        <taxon>Metazoa</taxon>
        <taxon>Spiralia</taxon>
        <taxon>Lophotrochozoa</taxon>
        <taxon>Mollusca</taxon>
        <taxon>Gastropoda</taxon>
        <taxon>Heterobranchia</taxon>
        <taxon>Euthyneura</taxon>
        <taxon>Panpulmonata</taxon>
        <taxon>Sacoglossa</taxon>
        <taxon>Placobranchoidea</taxon>
        <taxon>Plakobranchidae</taxon>
        <taxon>Plakobranchus</taxon>
    </lineage>
</organism>
<evidence type="ECO:0000313" key="2">
    <source>
        <dbReference type="EMBL" id="GFO18782.1"/>
    </source>
</evidence>
<accession>A0AAV4BIM7</accession>
<name>A0AAV4BIM7_9GAST</name>
<dbReference type="InterPro" id="IPR029526">
    <property type="entry name" value="PGBD"/>
</dbReference>
<proteinExistence type="predicted"/>
<evidence type="ECO:0000259" key="1">
    <source>
        <dbReference type="Pfam" id="PF13843"/>
    </source>
</evidence>
<reference evidence="2 3" key="1">
    <citation type="journal article" date="2021" name="Elife">
        <title>Chloroplast acquisition without the gene transfer in kleptoplastic sea slugs, Plakobranchus ocellatus.</title>
        <authorList>
            <person name="Maeda T."/>
            <person name="Takahashi S."/>
            <person name="Yoshida T."/>
            <person name="Shimamura S."/>
            <person name="Takaki Y."/>
            <person name="Nagai Y."/>
            <person name="Toyoda A."/>
            <person name="Suzuki Y."/>
            <person name="Arimoto A."/>
            <person name="Ishii H."/>
            <person name="Satoh N."/>
            <person name="Nishiyama T."/>
            <person name="Hasebe M."/>
            <person name="Maruyama T."/>
            <person name="Minagawa J."/>
            <person name="Obokata J."/>
            <person name="Shigenobu S."/>
        </authorList>
    </citation>
    <scope>NUCLEOTIDE SEQUENCE [LARGE SCALE GENOMIC DNA]</scope>
</reference>
<sequence length="217" mass="25568">MGLGQANLSPKSIYNQLSPVTLDEMRRFVIMIHTGLIPKPRLTDYWSLDPALHTSFCAKVMPKDRFRAILSFFHIVNNENFIPCGEEGHDPVHKIRLFIDHLNICFKEMYVPRKKICIDEAMCFFKGRSRFKIYKKDKPTKWGFKFYELCESKRAYVYNFEMFCADKRLSNKPTDVTLQLMDPLLNNGYQLYIDNYYCCLELAQQLVQRKTMLCGTV</sequence>
<dbReference type="PANTHER" id="PTHR46599">
    <property type="entry name" value="PIGGYBAC TRANSPOSABLE ELEMENT-DERIVED PROTEIN 4"/>
    <property type="match status" value="1"/>
</dbReference>
<protein>
    <submittedName>
        <fullName evidence="2">PiggyBac transposase uribo1</fullName>
    </submittedName>
</protein>
<dbReference type="Proteomes" id="UP000735302">
    <property type="component" value="Unassembled WGS sequence"/>
</dbReference>
<feature type="domain" description="PiggyBac transposable element-derived protein" evidence="1">
    <location>
        <begin position="13"/>
        <end position="217"/>
    </location>
</feature>
<evidence type="ECO:0000313" key="3">
    <source>
        <dbReference type="Proteomes" id="UP000735302"/>
    </source>
</evidence>
<dbReference type="AlphaFoldDB" id="A0AAV4BIM7"/>
<comment type="caution">
    <text evidence="2">The sequence shown here is derived from an EMBL/GenBank/DDBJ whole genome shotgun (WGS) entry which is preliminary data.</text>
</comment>
<keyword evidence="3" id="KW-1185">Reference proteome</keyword>
<dbReference type="PANTHER" id="PTHR46599:SF3">
    <property type="entry name" value="PIGGYBAC TRANSPOSABLE ELEMENT-DERIVED PROTEIN 4"/>
    <property type="match status" value="1"/>
</dbReference>
<gene>
    <name evidence="2" type="ORF">PoB_004528700</name>
</gene>
<dbReference type="EMBL" id="BLXT01004995">
    <property type="protein sequence ID" value="GFO18782.1"/>
    <property type="molecule type" value="Genomic_DNA"/>
</dbReference>
<dbReference type="Pfam" id="PF13843">
    <property type="entry name" value="DDE_Tnp_1_7"/>
    <property type="match status" value="1"/>
</dbReference>